<dbReference type="KEGG" id="abat:CFX1CAM_0671"/>
<dbReference type="EMBL" id="LT859958">
    <property type="protein sequence ID" value="SMX53736.1"/>
    <property type="molecule type" value="Genomic_DNA"/>
</dbReference>
<dbReference type="AlphaFoldDB" id="A0A1Y6K2F0"/>
<proteinExistence type="predicted"/>
<protein>
    <submittedName>
        <fullName evidence="1">Uncharacterized protein</fullName>
    </submittedName>
</protein>
<dbReference type="Proteomes" id="UP000195514">
    <property type="component" value="Chromosome I"/>
</dbReference>
<sequence>MVYTFLAKLLLFIPLPDVQKCNNTVQNDYNKKFILFLTQFIFLPNCVGEKKHHNPNRKLRLWRLLIVVERKV</sequence>
<gene>
    <name evidence="1" type="ORF">CFX1CAM_0671</name>
</gene>
<name>A0A1Y6K2F0_9CHLR</name>
<evidence type="ECO:0000313" key="1">
    <source>
        <dbReference type="EMBL" id="SMX53736.1"/>
    </source>
</evidence>
<accession>A0A1Y6K2F0</accession>
<reference evidence="2" key="1">
    <citation type="submission" date="2017-05" db="EMBL/GenBank/DDBJ databases">
        <authorList>
            <person name="Kirkegaard R."/>
            <person name="Mcilroy J S."/>
        </authorList>
    </citation>
    <scope>NUCLEOTIDE SEQUENCE [LARGE SCALE GENOMIC DNA]</scope>
</reference>
<evidence type="ECO:0000313" key="2">
    <source>
        <dbReference type="Proteomes" id="UP000195514"/>
    </source>
</evidence>
<keyword evidence="2" id="KW-1185">Reference proteome</keyword>
<organism evidence="1 2">
    <name type="scientific">Candidatus Brevifilum fermentans</name>
    <dbReference type="NCBI Taxonomy" id="1986204"/>
    <lineage>
        <taxon>Bacteria</taxon>
        <taxon>Bacillati</taxon>
        <taxon>Chloroflexota</taxon>
        <taxon>Anaerolineae</taxon>
        <taxon>Anaerolineales</taxon>
        <taxon>Anaerolineaceae</taxon>
        <taxon>Candidatus Brevifilum</taxon>
    </lineage>
</organism>